<dbReference type="PANTHER" id="PTHR35579">
    <property type="entry name" value="CRISPR SYSTEM CMS ENDORIBONUCLEASE CSM3"/>
    <property type="match status" value="1"/>
</dbReference>
<gene>
    <name evidence="4" type="ORF">SAMN05421505_1068</name>
</gene>
<evidence type="ECO:0000313" key="4">
    <source>
        <dbReference type="EMBL" id="SDG62386.1"/>
    </source>
</evidence>
<organism evidence="4 5">
    <name type="scientific">Sinosporangium album</name>
    <dbReference type="NCBI Taxonomy" id="504805"/>
    <lineage>
        <taxon>Bacteria</taxon>
        <taxon>Bacillati</taxon>
        <taxon>Actinomycetota</taxon>
        <taxon>Actinomycetes</taxon>
        <taxon>Streptosporangiales</taxon>
        <taxon>Streptosporangiaceae</taxon>
        <taxon>Sinosporangium</taxon>
    </lineage>
</organism>
<protein>
    <submittedName>
        <fullName evidence="4">CRISPR-associated protein Csx10</fullName>
    </submittedName>
</protein>
<evidence type="ECO:0000313" key="5">
    <source>
        <dbReference type="Proteomes" id="UP000198923"/>
    </source>
</evidence>
<keyword evidence="1" id="KW-0051">Antiviral defense</keyword>
<dbReference type="Proteomes" id="UP000198923">
    <property type="component" value="Unassembled WGS sequence"/>
</dbReference>
<dbReference type="InterPro" id="IPR005537">
    <property type="entry name" value="RAMP_III_fam"/>
</dbReference>
<dbReference type="EMBL" id="FNCN01000006">
    <property type="protein sequence ID" value="SDG62386.1"/>
    <property type="molecule type" value="Genomic_DNA"/>
</dbReference>
<dbReference type="AlphaFoldDB" id="A0A1G7VRE6"/>
<dbReference type="GO" id="GO:0051607">
    <property type="term" value="P:defense response to virus"/>
    <property type="evidence" value="ECO:0007669"/>
    <property type="project" value="UniProtKB-KW"/>
</dbReference>
<dbReference type="PANTHER" id="PTHR35579:SF3">
    <property type="entry name" value="CRISPR SYSTEM CMS ENDORIBONUCLEASE CSM3"/>
    <property type="match status" value="1"/>
</dbReference>
<proteinExistence type="predicted"/>
<dbReference type="CDD" id="cd09726">
    <property type="entry name" value="RAMP_I_III"/>
    <property type="match status" value="1"/>
</dbReference>
<feature type="domain" description="CRISPR type III-associated protein" evidence="3">
    <location>
        <begin position="15"/>
        <end position="206"/>
    </location>
</feature>
<evidence type="ECO:0000256" key="1">
    <source>
        <dbReference type="ARBA" id="ARBA00023118"/>
    </source>
</evidence>
<comment type="subunit">
    <text evidence="2">Part of the Csm effector complex that includes Cas10, Csm2, Csm3, Csm4 and Csm5.</text>
</comment>
<evidence type="ECO:0000256" key="2">
    <source>
        <dbReference type="ARBA" id="ARBA00093789"/>
    </source>
</evidence>
<name>A0A1G7VRE6_9ACTN</name>
<accession>A0A1G7VRE6</accession>
<dbReference type="STRING" id="504805.SAMN05421505_1068"/>
<dbReference type="InterPro" id="IPR052216">
    <property type="entry name" value="CRISPR_Csm3_endoribonuclease"/>
</dbReference>
<dbReference type="RefSeq" id="WP_093169713.1">
    <property type="nucleotide sequence ID" value="NZ_FNCN01000006.1"/>
</dbReference>
<reference evidence="4 5" key="1">
    <citation type="submission" date="2016-10" db="EMBL/GenBank/DDBJ databases">
        <authorList>
            <person name="de Groot N.N."/>
        </authorList>
    </citation>
    <scope>NUCLEOTIDE SEQUENCE [LARGE SCALE GENOMIC DNA]</scope>
    <source>
        <strain evidence="4 5">CPCC 201354</strain>
    </source>
</reference>
<sequence>MSETGDFTLSLFMVSDWCIGTGTGIHGLTDRLVQRDETDGIGLAAPVVPAKTVIGVWRDSCELAAHALDSGPVGVWHEWVTYLFGGQYGTADRRSPSPAALALSGPLRLPDQLATLLGVKPRVAWATTFRKPGVAIDPHAGTAKPDMLRFEEMARAGLTMRGAGRIERFDALDARQRKAAFALLGAGAQLLETIGGKRRRGAGRCRMTLEGPAITLPDLDGVPAPPMGSPYALADRPDEAPRPTGPGWETVEVVITVKQPVLAAATVLGNVVEGADHIPGWCLMPEVARRLGGAAHAMVRAGDLVVTSATPQSSNGTRTLPVPRVLIHAKNDKRTVIGNVLHGAEEPGRPTRTGFVAPEGGRTLVIPPSTLRMHNTIQDDLQRPTRDVGGVYVYCALAAGTVLRAEVRARAGMLASGWEKRLAGRWRVGRSAKDDYGQVQVDARRAPAVPPDRDMSGGQLRVWLLSDLLIRDERLRPSTAPADVARALETAFHAAGADTVRLAPTNPNAAGETRTESWHRGWNLPRASLYGIAAGSCLTFTVADGALDQAALAEVRAAGVGERRAEGFGQVEFDHPLLTQPVVAHSPVEAHESTPAAPPALIAPGEEGYADARVFERAAWRTEIHRSCERIMGDDAERAQVIPASVSSSQLNALREITSDMSPGRAQSFLEWLTKPKAGRTSWPPDGVVSMRTLLTDPNRVWKLLNLPESELVITSDGVEALRGELRGEALKGLIDACLAAHSRSVAMGRIREGSAK</sequence>
<dbReference type="Pfam" id="PF03787">
    <property type="entry name" value="RAMPs"/>
    <property type="match status" value="1"/>
</dbReference>
<evidence type="ECO:0000259" key="3">
    <source>
        <dbReference type="Pfam" id="PF03787"/>
    </source>
</evidence>
<dbReference type="OrthoDB" id="482771at2"/>
<keyword evidence="5" id="KW-1185">Reference proteome</keyword>